<evidence type="ECO:0000313" key="4">
    <source>
        <dbReference type="Proteomes" id="UP001500503"/>
    </source>
</evidence>
<keyword evidence="2" id="KW-1133">Transmembrane helix</keyword>
<dbReference type="EMBL" id="BAABHF010000039">
    <property type="protein sequence ID" value="GAA4506231.1"/>
    <property type="molecule type" value="Genomic_DNA"/>
</dbReference>
<gene>
    <name evidence="3" type="ORF">GCM10023191_063040</name>
</gene>
<name>A0ABP8QP84_9ACTN</name>
<keyword evidence="4" id="KW-1185">Reference proteome</keyword>
<evidence type="ECO:0000313" key="3">
    <source>
        <dbReference type="EMBL" id="GAA4506231.1"/>
    </source>
</evidence>
<feature type="region of interest" description="Disordered" evidence="1">
    <location>
        <begin position="141"/>
        <end position="175"/>
    </location>
</feature>
<evidence type="ECO:0000256" key="1">
    <source>
        <dbReference type="SAM" id="MobiDB-lite"/>
    </source>
</evidence>
<keyword evidence="2" id="KW-0812">Transmembrane</keyword>
<keyword evidence="2" id="KW-0472">Membrane</keyword>
<protein>
    <recommendedName>
        <fullName evidence="5">CU044_5270 family protein</fullName>
    </recommendedName>
</protein>
<dbReference type="RefSeq" id="WP_345470027.1">
    <property type="nucleotide sequence ID" value="NZ_BAABHF010000039.1"/>
</dbReference>
<evidence type="ECO:0000256" key="2">
    <source>
        <dbReference type="SAM" id="Phobius"/>
    </source>
</evidence>
<organism evidence="3 4">
    <name type="scientific">Actinoallomurus oryzae</name>
    <dbReference type="NCBI Taxonomy" id="502180"/>
    <lineage>
        <taxon>Bacteria</taxon>
        <taxon>Bacillati</taxon>
        <taxon>Actinomycetota</taxon>
        <taxon>Actinomycetes</taxon>
        <taxon>Streptosporangiales</taxon>
        <taxon>Thermomonosporaceae</taxon>
        <taxon>Actinoallomurus</taxon>
    </lineage>
</organism>
<evidence type="ECO:0008006" key="5">
    <source>
        <dbReference type="Google" id="ProtNLM"/>
    </source>
</evidence>
<accession>A0ABP8QP84</accession>
<dbReference type="Proteomes" id="UP001500503">
    <property type="component" value="Unassembled WGS sequence"/>
</dbReference>
<comment type="caution">
    <text evidence="3">The sequence shown here is derived from an EMBL/GenBank/DDBJ whole genome shotgun (WGS) entry which is preliminary data.</text>
</comment>
<reference evidence="4" key="1">
    <citation type="journal article" date="2019" name="Int. J. Syst. Evol. Microbiol.">
        <title>The Global Catalogue of Microorganisms (GCM) 10K type strain sequencing project: providing services to taxonomists for standard genome sequencing and annotation.</title>
        <authorList>
            <consortium name="The Broad Institute Genomics Platform"/>
            <consortium name="The Broad Institute Genome Sequencing Center for Infectious Disease"/>
            <person name="Wu L."/>
            <person name="Ma J."/>
        </authorList>
    </citation>
    <scope>NUCLEOTIDE SEQUENCE [LARGE SCALE GENOMIC DNA]</scope>
    <source>
        <strain evidence="4">JCM 17933</strain>
    </source>
</reference>
<dbReference type="InterPro" id="IPR047789">
    <property type="entry name" value="CU044_5270-like"/>
</dbReference>
<sequence length="383" mass="41034">MKQHNADDMFRTLRPADLDTLVAEAHARRRDRDLAAAWDGADAAAPARTARRRMPRLLVATLAAGAVAAAAAGVIVATDGSGGHGRPAPVPAMDARSVLLASADSAAKAPATTGAYWYVRERETSFLSPVSLTAAQKRRIAKKLSKGAPPRKPQSPPLSAYVSQTEDSWSGRDRHDRTITGIDRAIRFASPADKAKWQRLSAGAKRRWGLDESERPQVGNYDFSKVKLSVTQRDKTVDALMRLPADPAALERTLRIWFGHENRSAERHDGEPAVGDFTQYVFGEAQDLLAGPLTPGARAALYRVLAGLPGVHSLGPATDALGRRGVTLTAGSAAEARDGSEIRLIVDPSTGRLLAQESGRRGSPDLTMTYEAMGWVNTLGARP</sequence>
<feature type="transmembrane region" description="Helical" evidence="2">
    <location>
        <begin position="57"/>
        <end position="77"/>
    </location>
</feature>
<dbReference type="NCBIfam" id="NF038083">
    <property type="entry name" value="CU044_5270_fam"/>
    <property type="match status" value="1"/>
</dbReference>
<proteinExistence type="predicted"/>